<feature type="compositionally biased region" description="Low complexity" evidence="6">
    <location>
        <begin position="328"/>
        <end position="341"/>
    </location>
</feature>
<keyword evidence="3" id="KW-0963">Cytoplasm</keyword>
<evidence type="ECO:0000313" key="8">
    <source>
        <dbReference type="EMBL" id="GMJ13257.1"/>
    </source>
</evidence>
<evidence type="ECO:0000256" key="6">
    <source>
        <dbReference type="SAM" id="MobiDB-lite"/>
    </source>
</evidence>
<feature type="region of interest" description="Disordered" evidence="6">
    <location>
        <begin position="394"/>
        <end position="433"/>
    </location>
</feature>
<proteinExistence type="inferred from homology"/>
<feature type="domain" description="TPX2 C-terminal" evidence="7">
    <location>
        <begin position="477"/>
        <end position="532"/>
    </location>
</feature>
<organism evidence="8 9">
    <name type="scientific">Hibiscus trionum</name>
    <name type="common">Flower of an hour</name>
    <dbReference type="NCBI Taxonomy" id="183268"/>
    <lineage>
        <taxon>Eukaryota</taxon>
        <taxon>Viridiplantae</taxon>
        <taxon>Streptophyta</taxon>
        <taxon>Embryophyta</taxon>
        <taxon>Tracheophyta</taxon>
        <taxon>Spermatophyta</taxon>
        <taxon>Magnoliopsida</taxon>
        <taxon>eudicotyledons</taxon>
        <taxon>Gunneridae</taxon>
        <taxon>Pentapetalae</taxon>
        <taxon>rosids</taxon>
        <taxon>malvids</taxon>
        <taxon>Malvales</taxon>
        <taxon>Malvaceae</taxon>
        <taxon>Malvoideae</taxon>
        <taxon>Hibiscus</taxon>
    </lineage>
</organism>
<evidence type="ECO:0000259" key="7">
    <source>
        <dbReference type="Pfam" id="PF06886"/>
    </source>
</evidence>
<feature type="region of interest" description="Disordered" evidence="6">
    <location>
        <begin position="499"/>
        <end position="618"/>
    </location>
</feature>
<evidence type="ECO:0000256" key="3">
    <source>
        <dbReference type="ARBA" id="ARBA00022490"/>
    </source>
</evidence>
<gene>
    <name evidence="8" type="ORF">HRI_004994900</name>
</gene>
<dbReference type="Pfam" id="PF06886">
    <property type="entry name" value="TPX2"/>
    <property type="match status" value="1"/>
</dbReference>
<dbReference type="OrthoDB" id="621651at2759"/>
<dbReference type="InterPro" id="IPR027329">
    <property type="entry name" value="TPX2_C"/>
</dbReference>
<dbReference type="PANTHER" id="PTHR47067:SF16">
    <property type="entry name" value="TPX2 (TARGETING PROTEIN FOR XKLP2) PROTEIN FAMILY"/>
    <property type="match status" value="1"/>
</dbReference>
<feature type="compositionally biased region" description="Polar residues" evidence="6">
    <location>
        <begin position="567"/>
        <end position="576"/>
    </location>
</feature>
<name>A0A9W7MU45_HIBTR</name>
<dbReference type="InterPro" id="IPR044216">
    <property type="entry name" value="WDL7"/>
</dbReference>
<dbReference type="Proteomes" id="UP001165190">
    <property type="component" value="Unassembled WGS sequence"/>
</dbReference>
<evidence type="ECO:0000313" key="9">
    <source>
        <dbReference type="Proteomes" id="UP001165190"/>
    </source>
</evidence>
<keyword evidence="9" id="KW-1185">Reference proteome</keyword>
<feature type="compositionally biased region" description="Polar residues" evidence="6">
    <location>
        <begin position="348"/>
        <end position="359"/>
    </location>
</feature>
<dbReference type="PANTHER" id="PTHR47067">
    <property type="entry name" value="TPX2 (TARGETING PROTEIN FOR XKLP2) PROTEIN FAMILY-RELATED"/>
    <property type="match status" value="1"/>
</dbReference>
<evidence type="ECO:0000256" key="5">
    <source>
        <dbReference type="ARBA" id="ARBA00023212"/>
    </source>
</evidence>
<feature type="compositionally biased region" description="Polar residues" evidence="6">
    <location>
        <begin position="219"/>
        <end position="239"/>
    </location>
</feature>
<comment type="similarity">
    <text evidence="2">Belongs to the TPX2 family.</text>
</comment>
<feature type="region of interest" description="Disordered" evidence="6">
    <location>
        <begin position="204"/>
        <end position="277"/>
    </location>
</feature>
<feature type="compositionally biased region" description="Polar residues" evidence="6">
    <location>
        <begin position="583"/>
        <end position="594"/>
    </location>
</feature>
<sequence>MDESACLVRSFCNPVDVSREVKEGEPIHDPIRVLTESISFGRFMSESLAWEKWSTFSHNRYLEEVEKFSKPGSVAQKKAFFEDHYKRRAAMRAAAMLDQANNVTNDASQMGTINSASVEPWLNTELADSNTSSAANQQEKDVSDVEIADTAGVDADNLNVARENDVTDVEQGPTLMEEDVNMEECQQVENSKAFENGDIHDKIMATPAIPPKKCDDPKNTTSSSKKRGTNSLSKSSTPGRASKSPLHPSKRLASGQARNDADVSKSAGNSNDKKKTMSNLLHISINFASSAAKTNKTSVRMSRDSATPPQTPTRVLKKAADQENLAPSSEKGQSSSTSKVSNHGGISKQATSRIGNKSNNHAYISKKPALDSNEQRRITKNSLHMSMNFTPCAGEATKTSPRMSRESSTPLQIPTRASVNGGSKHASKVLSRDKRTISVNKSVSATGEKRWPPIPNCLKSPNASGTSTRSSISLCPFSFRCEERAEKRKEFFKKLEDKMNSKEAEKSQMQITSKEKAKNDPNKFRQSTDMKTKSNEDSCHGLQIPHNYVKKITSSWPQSPKLGRKPSPSTVQNANSRPPRRPSINTESSNNGLMKNNKIPGTALPKNRHENASPNIQISVGKVGIPYKHDNGGSVDGGCSR</sequence>
<reference evidence="8" key="1">
    <citation type="submission" date="2023-05" db="EMBL/GenBank/DDBJ databases">
        <title>Genome and transcriptome analyses reveal genes involved in the formation of fine ridges on petal epidermal cells in Hibiscus trionum.</title>
        <authorList>
            <person name="Koshimizu S."/>
            <person name="Masuda S."/>
            <person name="Ishii T."/>
            <person name="Shirasu K."/>
            <person name="Hoshino A."/>
            <person name="Arita M."/>
        </authorList>
    </citation>
    <scope>NUCLEOTIDE SEQUENCE</scope>
    <source>
        <strain evidence="8">Hamamatsu line</strain>
    </source>
</reference>
<keyword evidence="5" id="KW-0206">Cytoskeleton</keyword>
<feature type="compositionally biased region" description="Polar residues" evidence="6">
    <location>
        <begin position="293"/>
        <end position="308"/>
    </location>
</feature>
<dbReference type="GO" id="GO:0005874">
    <property type="term" value="C:microtubule"/>
    <property type="evidence" value="ECO:0007669"/>
    <property type="project" value="UniProtKB-KW"/>
</dbReference>
<feature type="compositionally biased region" description="Polar residues" evidence="6">
    <location>
        <begin position="397"/>
        <end position="421"/>
    </location>
</feature>
<comment type="subcellular location">
    <subcellularLocation>
        <location evidence="1">Cytoplasm</location>
        <location evidence="1">Cytoskeleton</location>
    </subcellularLocation>
</comment>
<evidence type="ECO:0000256" key="2">
    <source>
        <dbReference type="ARBA" id="ARBA00005885"/>
    </source>
</evidence>
<comment type="caution">
    <text evidence="8">The sequence shown here is derived from an EMBL/GenBank/DDBJ whole genome shotgun (WGS) entry which is preliminary data.</text>
</comment>
<protein>
    <recommendedName>
        <fullName evidence="7">TPX2 C-terminal domain-containing protein</fullName>
    </recommendedName>
</protein>
<dbReference type="EMBL" id="BSYR01000065">
    <property type="protein sequence ID" value="GMJ13257.1"/>
    <property type="molecule type" value="Genomic_DNA"/>
</dbReference>
<keyword evidence="4" id="KW-0493">Microtubule</keyword>
<evidence type="ECO:0000256" key="1">
    <source>
        <dbReference type="ARBA" id="ARBA00004245"/>
    </source>
</evidence>
<feature type="compositionally biased region" description="Basic and acidic residues" evidence="6">
    <location>
        <begin position="513"/>
        <end position="539"/>
    </location>
</feature>
<feature type="region of interest" description="Disordered" evidence="6">
    <location>
        <begin position="293"/>
        <end position="359"/>
    </location>
</feature>
<dbReference type="AlphaFoldDB" id="A0A9W7MU45"/>
<evidence type="ECO:0000256" key="4">
    <source>
        <dbReference type="ARBA" id="ARBA00022701"/>
    </source>
</evidence>
<accession>A0A9W7MU45</accession>